<dbReference type="OrthoDB" id="378164at2157"/>
<name>A0A4Y5SKG9_9EURY</name>
<dbReference type="RefSeq" id="WP_139680726.1">
    <property type="nucleotide sequence ID" value="NZ_CP040846.1"/>
</dbReference>
<reference evidence="2 3" key="1">
    <citation type="submission" date="2019-06" db="EMBL/GenBank/DDBJ databases">
        <title>Thermococcus indicus sp. nov., a Fe(III)-reducing hyperthermophilic archaeon isolated from the Onnuri vent field of the Central Indian Ocean ridge.</title>
        <authorList>
            <person name="Lim J.K."/>
            <person name="Kim Y.J."/>
            <person name="Kwon K.K."/>
        </authorList>
    </citation>
    <scope>NUCLEOTIDE SEQUENCE [LARGE SCALE GENOMIC DNA]</scope>
    <source>
        <strain evidence="2 3">IOH1</strain>
    </source>
</reference>
<dbReference type="EMBL" id="CP040846">
    <property type="protein sequence ID" value="QDA31383.1"/>
    <property type="molecule type" value="Genomic_DNA"/>
</dbReference>
<dbReference type="Proteomes" id="UP000306007">
    <property type="component" value="Chromosome"/>
</dbReference>
<evidence type="ECO:0000313" key="3">
    <source>
        <dbReference type="Proteomes" id="UP000306007"/>
    </source>
</evidence>
<protein>
    <submittedName>
        <fullName evidence="2">Uncharacterized protein</fullName>
    </submittedName>
</protein>
<feature type="transmembrane region" description="Helical" evidence="1">
    <location>
        <begin position="46"/>
        <end position="66"/>
    </location>
</feature>
<keyword evidence="1" id="KW-0812">Transmembrane</keyword>
<keyword evidence="1" id="KW-1133">Transmembrane helix</keyword>
<evidence type="ECO:0000256" key="1">
    <source>
        <dbReference type="SAM" id="Phobius"/>
    </source>
</evidence>
<organism evidence="2 3">
    <name type="scientific">Thermococcus indicus</name>
    <dbReference type="NCBI Taxonomy" id="2586643"/>
    <lineage>
        <taxon>Archaea</taxon>
        <taxon>Methanobacteriati</taxon>
        <taxon>Methanobacteriota</taxon>
        <taxon>Thermococci</taxon>
        <taxon>Thermococcales</taxon>
        <taxon>Thermococcaceae</taxon>
        <taxon>Thermococcus</taxon>
    </lineage>
</organism>
<accession>A0A4Y5SKG9</accession>
<keyword evidence="1" id="KW-0472">Membrane</keyword>
<dbReference type="AlphaFoldDB" id="A0A4Y5SKG9"/>
<dbReference type="KEGG" id="tic:FH039_06895"/>
<sequence>MKINKNNLFLYFLGGILAAITPWTSLLIGVVVYIKKNRYYSAFSTSVAFLLGGYLGHFLDIFYWVAHFWPGGLPQRD</sequence>
<dbReference type="GeneID" id="40474897"/>
<proteinExistence type="predicted"/>
<gene>
    <name evidence="2" type="ORF">FH039_06895</name>
</gene>
<feature type="transmembrane region" description="Helical" evidence="1">
    <location>
        <begin position="12"/>
        <end position="34"/>
    </location>
</feature>
<keyword evidence="3" id="KW-1185">Reference proteome</keyword>
<evidence type="ECO:0000313" key="2">
    <source>
        <dbReference type="EMBL" id="QDA31383.1"/>
    </source>
</evidence>